<dbReference type="PROSITE" id="PS00688">
    <property type="entry name" value="SIGMA54_INTERACT_3"/>
    <property type="match status" value="1"/>
</dbReference>
<evidence type="ECO:0000256" key="5">
    <source>
        <dbReference type="ARBA" id="ARBA00023159"/>
    </source>
</evidence>
<feature type="domain" description="Response regulatory" evidence="9">
    <location>
        <begin position="3"/>
        <end position="115"/>
    </location>
</feature>
<dbReference type="InterPro" id="IPR003593">
    <property type="entry name" value="AAA+_ATPase"/>
</dbReference>
<dbReference type="Gene3D" id="1.10.8.60">
    <property type="match status" value="1"/>
</dbReference>
<dbReference type="FunFam" id="3.40.50.300:FF:000006">
    <property type="entry name" value="DNA-binding transcriptional regulator NtrC"/>
    <property type="match status" value="1"/>
</dbReference>
<accession>A0A0S3QU45</accession>
<dbReference type="Pfam" id="PF02954">
    <property type="entry name" value="HTH_8"/>
    <property type="match status" value="1"/>
</dbReference>
<dbReference type="OrthoDB" id="9334at2"/>
<reference evidence="11" key="1">
    <citation type="journal article" date="2018" name="Science">
        <title>A primordial and reversible TCA cycle in a facultatively chemolithoautotrophic thermophile.</title>
        <authorList>
            <person name="Nunoura T."/>
            <person name="Chikaraishi Y."/>
            <person name="Izaki R."/>
            <person name="Suwa T."/>
            <person name="Sato T."/>
            <person name="Harada T."/>
            <person name="Mori K."/>
            <person name="Kato Y."/>
            <person name="Miyazaki M."/>
            <person name="Shimamura S."/>
            <person name="Yanagawa K."/>
            <person name="Shuto A."/>
            <person name="Ohkouchi N."/>
            <person name="Fujita N."/>
            <person name="Takaki Y."/>
            <person name="Atomi H."/>
            <person name="Takai K."/>
        </authorList>
    </citation>
    <scope>NUCLEOTIDE SEQUENCE [LARGE SCALE GENOMIC DNA]</scope>
    <source>
        <strain evidence="11">DSM 17441 / JCM 13301 / NBRC 103674 / ABI70S6</strain>
    </source>
</reference>
<dbReference type="Gene3D" id="3.40.50.300">
    <property type="entry name" value="P-loop containing nucleotide triphosphate hydrolases"/>
    <property type="match status" value="1"/>
</dbReference>
<dbReference type="Pfam" id="PF00072">
    <property type="entry name" value="Response_reg"/>
    <property type="match status" value="1"/>
</dbReference>
<evidence type="ECO:0000256" key="4">
    <source>
        <dbReference type="ARBA" id="ARBA00023125"/>
    </source>
</evidence>
<dbReference type="InterPro" id="IPR009057">
    <property type="entry name" value="Homeodomain-like_sf"/>
</dbReference>
<keyword evidence="1" id="KW-0547">Nucleotide-binding</keyword>
<dbReference type="GO" id="GO:0005524">
    <property type="term" value="F:ATP binding"/>
    <property type="evidence" value="ECO:0007669"/>
    <property type="project" value="UniProtKB-KW"/>
</dbReference>
<protein>
    <submittedName>
        <fullName evidence="10">Two-component system, response regulator FlrC</fullName>
    </submittedName>
</protein>
<dbReference type="SMART" id="SM00382">
    <property type="entry name" value="AAA"/>
    <property type="match status" value="1"/>
</dbReference>
<dbReference type="CDD" id="cd00009">
    <property type="entry name" value="AAA"/>
    <property type="match status" value="1"/>
</dbReference>
<evidence type="ECO:0000259" key="9">
    <source>
        <dbReference type="PROSITE" id="PS50110"/>
    </source>
</evidence>
<dbReference type="PANTHER" id="PTHR32071:SF21">
    <property type="entry name" value="TRANSCRIPTIONAL REGULATORY PROTEIN FLGR"/>
    <property type="match status" value="1"/>
</dbReference>
<proteinExistence type="predicted"/>
<dbReference type="InterPro" id="IPR011006">
    <property type="entry name" value="CheY-like_superfamily"/>
</dbReference>
<dbReference type="AlphaFoldDB" id="A0A0S3QU45"/>
<evidence type="ECO:0000313" key="11">
    <source>
        <dbReference type="Proteomes" id="UP000063234"/>
    </source>
</evidence>
<organism evidence="10 11">
    <name type="scientific">Thermosulfidibacter takaii (strain DSM 17441 / JCM 13301 / NBRC 103674 / ABI70S6)</name>
    <dbReference type="NCBI Taxonomy" id="1298851"/>
    <lineage>
        <taxon>Bacteria</taxon>
        <taxon>Pseudomonadati</taxon>
        <taxon>Thermosulfidibacterota</taxon>
        <taxon>Thermosulfidibacteria</taxon>
        <taxon>Thermosulfidibacterales</taxon>
        <taxon>Thermosulfidibacteraceae</taxon>
    </lineage>
</organism>
<dbReference type="GO" id="GO:0043565">
    <property type="term" value="F:sequence-specific DNA binding"/>
    <property type="evidence" value="ECO:0007669"/>
    <property type="project" value="InterPro"/>
</dbReference>
<dbReference type="SUPFAM" id="SSF52540">
    <property type="entry name" value="P-loop containing nucleoside triphosphate hydrolases"/>
    <property type="match status" value="1"/>
</dbReference>
<keyword evidence="7" id="KW-0597">Phosphoprotein</keyword>
<dbReference type="Pfam" id="PF00158">
    <property type="entry name" value="Sigma54_activat"/>
    <property type="match status" value="1"/>
</dbReference>
<dbReference type="STRING" id="1298851.TST_1060"/>
<keyword evidence="2" id="KW-0067">ATP-binding</keyword>
<dbReference type="InterPro" id="IPR025944">
    <property type="entry name" value="Sigma_54_int_dom_CS"/>
</dbReference>
<dbReference type="SUPFAM" id="SSF52172">
    <property type="entry name" value="CheY-like"/>
    <property type="match status" value="1"/>
</dbReference>
<dbReference type="FunFam" id="1.10.8.60:FF:000014">
    <property type="entry name" value="DNA-binding transcriptional regulator NtrC"/>
    <property type="match status" value="1"/>
</dbReference>
<evidence type="ECO:0000256" key="2">
    <source>
        <dbReference type="ARBA" id="ARBA00022840"/>
    </source>
</evidence>
<dbReference type="InterPro" id="IPR002197">
    <property type="entry name" value="HTH_Fis"/>
</dbReference>
<dbReference type="PROSITE" id="PS50045">
    <property type="entry name" value="SIGMA54_INTERACT_4"/>
    <property type="match status" value="1"/>
</dbReference>
<dbReference type="PROSITE" id="PS00676">
    <property type="entry name" value="SIGMA54_INTERACT_2"/>
    <property type="match status" value="1"/>
</dbReference>
<sequence>MKKVLVVDDDPRMQEALREVLARKYAVFVAPDGLKALDMLKKRSFDVVITDLKMPGLSGLEFFKKAKRLTDAPFIFITAYGTVPTAVEAMKEGAFDFILKPFPVELVESVVAKALKYGAKVDKKKKDETPLSPEKQKAQTADLDFVWFSEAMQKVVDYLDRVAPSNATVLIEGESGTGKELAARYIHIKSGRKGAFVAVNCAAIPEGLLESELFGYEKGAFTGASSAKEGKFELANGGTLFLDEIGEMPLALQAKLLRVLQEKEVDRLGGKKPKKIDVRIVAATNKNLKGLVEKGKFREDLYYRLSVIPIKLPPLRERKEEILPLSEHFLKKCASMYGKVIMGFTEDAKDELLNYHWPGNVRELENVIERAVILCEGDEITKEDLFIEPRKERRDQSIDDISVDELEKMLLEKTLKEAGGDIKKASLILGIDPEVMAFKAKRYGLIQ</sequence>
<dbReference type="SUPFAM" id="SSF46689">
    <property type="entry name" value="Homeodomain-like"/>
    <property type="match status" value="1"/>
</dbReference>
<dbReference type="InterPro" id="IPR058031">
    <property type="entry name" value="AAA_lid_NorR"/>
</dbReference>
<feature type="domain" description="Sigma-54 factor interaction" evidence="8">
    <location>
        <begin position="145"/>
        <end position="373"/>
    </location>
</feature>
<dbReference type="KEGG" id="ttk:TST_1060"/>
<evidence type="ECO:0000256" key="1">
    <source>
        <dbReference type="ARBA" id="ARBA00022741"/>
    </source>
</evidence>
<keyword evidence="11" id="KW-1185">Reference proteome</keyword>
<keyword evidence="5" id="KW-0010">Activator</keyword>
<dbReference type="PROSITE" id="PS50110">
    <property type="entry name" value="RESPONSE_REGULATORY"/>
    <property type="match status" value="1"/>
</dbReference>
<evidence type="ECO:0000256" key="6">
    <source>
        <dbReference type="ARBA" id="ARBA00023163"/>
    </source>
</evidence>
<dbReference type="GO" id="GO:0006355">
    <property type="term" value="P:regulation of DNA-templated transcription"/>
    <property type="evidence" value="ECO:0007669"/>
    <property type="project" value="InterPro"/>
</dbReference>
<keyword evidence="6" id="KW-0804">Transcription</keyword>
<dbReference type="InterPro" id="IPR001789">
    <property type="entry name" value="Sig_transdc_resp-reg_receiver"/>
</dbReference>
<evidence type="ECO:0000256" key="3">
    <source>
        <dbReference type="ARBA" id="ARBA00023015"/>
    </source>
</evidence>
<keyword evidence="3" id="KW-0805">Transcription regulation</keyword>
<evidence type="ECO:0000313" key="10">
    <source>
        <dbReference type="EMBL" id="BAT71854.1"/>
    </source>
</evidence>
<keyword evidence="4" id="KW-0238">DNA-binding</keyword>
<dbReference type="Gene3D" id="3.40.50.2300">
    <property type="match status" value="1"/>
</dbReference>
<dbReference type="SMART" id="SM00448">
    <property type="entry name" value="REC"/>
    <property type="match status" value="1"/>
</dbReference>
<name>A0A0S3QU45_THET7</name>
<feature type="modified residue" description="4-aspartylphosphate" evidence="7">
    <location>
        <position position="51"/>
    </location>
</feature>
<dbReference type="Pfam" id="PF25601">
    <property type="entry name" value="AAA_lid_14"/>
    <property type="match status" value="1"/>
</dbReference>
<dbReference type="InterPro" id="IPR027417">
    <property type="entry name" value="P-loop_NTPase"/>
</dbReference>
<gene>
    <name evidence="10" type="primary">flrC</name>
    <name evidence="10" type="ORF">TST_1060</name>
</gene>
<evidence type="ECO:0000259" key="8">
    <source>
        <dbReference type="PROSITE" id="PS50045"/>
    </source>
</evidence>
<dbReference type="InterPro" id="IPR002078">
    <property type="entry name" value="Sigma_54_int"/>
</dbReference>
<evidence type="ECO:0000256" key="7">
    <source>
        <dbReference type="PROSITE-ProRule" id="PRU00169"/>
    </source>
</evidence>
<dbReference type="GO" id="GO:0000160">
    <property type="term" value="P:phosphorelay signal transduction system"/>
    <property type="evidence" value="ECO:0007669"/>
    <property type="project" value="InterPro"/>
</dbReference>
<dbReference type="Proteomes" id="UP000063234">
    <property type="component" value="Chromosome"/>
</dbReference>
<dbReference type="InterPro" id="IPR025943">
    <property type="entry name" value="Sigma_54_int_dom_ATP-bd_2"/>
</dbReference>
<dbReference type="Gene3D" id="1.10.10.60">
    <property type="entry name" value="Homeodomain-like"/>
    <property type="match status" value="1"/>
</dbReference>
<dbReference type="PANTHER" id="PTHR32071">
    <property type="entry name" value="TRANSCRIPTIONAL REGULATORY PROTEIN"/>
    <property type="match status" value="1"/>
</dbReference>
<dbReference type="EMBL" id="AP013035">
    <property type="protein sequence ID" value="BAT71854.1"/>
    <property type="molecule type" value="Genomic_DNA"/>
</dbReference>